<reference evidence="2" key="1">
    <citation type="journal article" date="2014" name="Int. J. Syst. Evol. Microbiol.">
        <title>Complete genome sequence of Corynebacterium casei LMG S-19264T (=DSM 44701T), isolated from a smear-ripened cheese.</title>
        <authorList>
            <consortium name="US DOE Joint Genome Institute (JGI-PGF)"/>
            <person name="Walter F."/>
            <person name="Albersmeier A."/>
            <person name="Kalinowski J."/>
            <person name="Ruckert C."/>
        </authorList>
    </citation>
    <scope>NUCLEOTIDE SEQUENCE</scope>
    <source>
        <strain evidence="2">KCTC 12870</strain>
    </source>
</reference>
<proteinExistence type="predicted"/>
<feature type="compositionally biased region" description="Basic and acidic residues" evidence="1">
    <location>
        <begin position="151"/>
        <end position="160"/>
    </location>
</feature>
<feature type="region of interest" description="Disordered" evidence="1">
    <location>
        <begin position="133"/>
        <end position="170"/>
    </location>
</feature>
<accession>A0A8J3GEU6</accession>
<dbReference type="AlphaFoldDB" id="A0A8J3GEU6"/>
<evidence type="ECO:0000313" key="2">
    <source>
        <dbReference type="EMBL" id="GHC11998.1"/>
    </source>
</evidence>
<evidence type="ECO:0000313" key="3">
    <source>
        <dbReference type="Proteomes" id="UP000642829"/>
    </source>
</evidence>
<protein>
    <submittedName>
        <fullName evidence="2">Uncharacterized protein</fullName>
    </submittedName>
</protein>
<comment type="caution">
    <text evidence="2">The sequence shown here is derived from an EMBL/GenBank/DDBJ whole genome shotgun (WGS) entry which is preliminary data.</text>
</comment>
<organism evidence="2 3">
    <name type="scientific">Cerasicoccus arenae</name>
    <dbReference type="NCBI Taxonomy" id="424488"/>
    <lineage>
        <taxon>Bacteria</taxon>
        <taxon>Pseudomonadati</taxon>
        <taxon>Verrucomicrobiota</taxon>
        <taxon>Opitutia</taxon>
        <taxon>Puniceicoccales</taxon>
        <taxon>Cerasicoccaceae</taxon>
        <taxon>Cerasicoccus</taxon>
    </lineage>
</organism>
<dbReference type="Proteomes" id="UP000642829">
    <property type="component" value="Unassembled WGS sequence"/>
</dbReference>
<evidence type="ECO:0000256" key="1">
    <source>
        <dbReference type="SAM" id="MobiDB-lite"/>
    </source>
</evidence>
<name>A0A8J3GEU6_9BACT</name>
<dbReference type="RefSeq" id="WP_189517064.1">
    <property type="nucleotide sequence ID" value="NZ_BMXG01000027.1"/>
</dbReference>
<sequence length="170" mass="19279">MSGHKVQFSLTDDGEIESVEISSQYYEQLRAAAGESTTVSLQPKAFERLTSAAGVPVLLHQLEAEFKKKLKVEEEEALRQLTKKPIGPATIDHILGSSLKEKRQYIDPGEQWMRRKKRRKTDCTGNQFEVRFEGPVAGNDSDLPSTGSHADQVRKKEGKIIRYNNRRRHS</sequence>
<keyword evidence="3" id="KW-1185">Reference proteome</keyword>
<dbReference type="EMBL" id="BMXG01000027">
    <property type="protein sequence ID" value="GHC11998.1"/>
    <property type="molecule type" value="Genomic_DNA"/>
</dbReference>
<gene>
    <name evidence="2" type="ORF">GCM10007047_31730</name>
</gene>
<reference evidence="2" key="2">
    <citation type="submission" date="2020-09" db="EMBL/GenBank/DDBJ databases">
        <authorList>
            <person name="Sun Q."/>
            <person name="Kim S."/>
        </authorList>
    </citation>
    <scope>NUCLEOTIDE SEQUENCE</scope>
    <source>
        <strain evidence="2">KCTC 12870</strain>
    </source>
</reference>